<sequence>MLRVCSDTIAYRIRFLHKNRSSRKLNMDYLFYDHVEQIVNFLPRKDVETIAKVAKRSSALKNWSAAAEDQLENRFLLDVNVRVERTEEGNEPKVRLSVTKVLPDEREDDWNFKQWRYAWLRRVKIKTCEHPYIYFGVQTELDQVLRTVSLPVDASAGASLNGSYCRYPGCTLARSYASHTPAISNIVLKILQATQKEFVTVKISRLGKDPSGACKDFVADYMEHGPFLERLFYDDRRVQPKFWAAVSMEFGKIRGRPLEINVRQPISFRYQEMERIIESWLRSDGTYEEKTVTYGRLARLDASWLLLKEKYNFVMEGKHAGYLVHPTRRSSFYMTSYSFRIVEFRIWHTLVDFEWIDSVIDEWKKGNGHLVCGEWYFSFCFEAKEDWKKLLEKYGPRGEDGHRITISHPSNTVWLELEEERNEWVHISVRDE</sequence>
<dbReference type="Proteomes" id="UP000095287">
    <property type="component" value="Unplaced"/>
</dbReference>
<keyword evidence="1" id="KW-1185">Reference proteome</keyword>
<proteinExistence type="predicted"/>
<reference evidence="2" key="1">
    <citation type="submission" date="2016-11" db="UniProtKB">
        <authorList>
            <consortium name="WormBaseParasite"/>
        </authorList>
    </citation>
    <scope>IDENTIFICATION</scope>
</reference>
<evidence type="ECO:0000313" key="2">
    <source>
        <dbReference type="WBParaSite" id="L893_g19895.t1"/>
    </source>
</evidence>
<accession>A0A1I7YUJ6</accession>
<dbReference type="AlphaFoldDB" id="A0A1I7YUJ6"/>
<evidence type="ECO:0000313" key="1">
    <source>
        <dbReference type="Proteomes" id="UP000095287"/>
    </source>
</evidence>
<protein>
    <submittedName>
        <fullName evidence="2">F-box domain-containing protein</fullName>
    </submittedName>
</protein>
<organism evidence="1 2">
    <name type="scientific">Steinernema glaseri</name>
    <dbReference type="NCBI Taxonomy" id="37863"/>
    <lineage>
        <taxon>Eukaryota</taxon>
        <taxon>Metazoa</taxon>
        <taxon>Ecdysozoa</taxon>
        <taxon>Nematoda</taxon>
        <taxon>Chromadorea</taxon>
        <taxon>Rhabditida</taxon>
        <taxon>Tylenchina</taxon>
        <taxon>Panagrolaimomorpha</taxon>
        <taxon>Strongyloidoidea</taxon>
        <taxon>Steinernematidae</taxon>
        <taxon>Steinernema</taxon>
    </lineage>
</organism>
<dbReference type="WBParaSite" id="L893_g19895.t1">
    <property type="protein sequence ID" value="L893_g19895.t1"/>
    <property type="gene ID" value="L893_g19895"/>
</dbReference>
<name>A0A1I7YUJ6_9BILA</name>